<dbReference type="Proteomes" id="UP001152484">
    <property type="component" value="Unassembled WGS sequence"/>
</dbReference>
<dbReference type="OrthoDB" id="1896682at2759"/>
<comment type="caution">
    <text evidence="6">The sequence shown here is derived from an EMBL/GenBank/DDBJ whole genome shotgun (WGS) entry which is preliminary data.</text>
</comment>
<evidence type="ECO:0000256" key="3">
    <source>
        <dbReference type="ARBA" id="ARBA00022989"/>
    </source>
</evidence>
<dbReference type="AlphaFoldDB" id="A0A9P0YZZ7"/>
<dbReference type="EMBL" id="CAMAPE010000015">
    <property type="protein sequence ID" value="CAH9081828.1"/>
    <property type="molecule type" value="Genomic_DNA"/>
</dbReference>
<evidence type="ECO:0000256" key="2">
    <source>
        <dbReference type="ARBA" id="ARBA00022692"/>
    </source>
</evidence>
<name>A0A9P0YZZ7_CUSEU</name>
<keyword evidence="4 5" id="KW-0472">Membrane</keyword>
<dbReference type="PANTHER" id="PTHR31444">
    <property type="entry name" value="OS11G0490100 PROTEIN"/>
    <property type="match status" value="1"/>
</dbReference>
<gene>
    <name evidence="6" type="ORF">CEURO_LOCUS8005</name>
</gene>
<evidence type="ECO:0000313" key="6">
    <source>
        <dbReference type="EMBL" id="CAH9081828.1"/>
    </source>
</evidence>
<dbReference type="GO" id="GO:0000139">
    <property type="term" value="C:Golgi membrane"/>
    <property type="evidence" value="ECO:0007669"/>
    <property type="project" value="UniProtKB-SubCell"/>
</dbReference>
<evidence type="ECO:0000256" key="1">
    <source>
        <dbReference type="ARBA" id="ARBA00004194"/>
    </source>
</evidence>
<protein>
    <recommendedName>
        <fullName evidence="8">Polysaccharide biosynthesis domain-containing protein</fullName>
    </recommendedName>
</protein>
<dbReference type="Pfam" id="PF21729">
    <property type="entry name" value="IRX15_IRX15L_GXM"/>
    <property type="match status" value="1"/>
</dbReference>
<dbReference type="NCBIfam" id="TIGR01627">
    <property type="entry name" value="A_thal_3515"/>
    <property type="match status" value="1"/>
</dbReference>
<reference evidence="6" key="1">
    <citation type="submission" date="2022-07" db="EMBL/GenBank/DDBJ databases">
        <authorList>
            <person name="Macas J."/>
            <person name="Novak P."/>
            <person name="Neumann P."/>
        </authorList>
    </citation>
    <scope>NUCLEOTIDE SEQUENCE</scope>
</reference>
<keyword evidence="7" id="KW-1185">Reference proteome</keyword>
<dbReference type="GO" id="GO:0045492">
    <property type="term" value="P:xylan biosynthetic process"/>
    <property type="evidence" value="ECO:0007669"/>
    <property type="project" value="InterPro"/>
</dbReference>
<proteinExistence type="predicted"/>
<evidence type="ECO:0000256" key="4">
    <source>
        <dbReference type="ARBA" id="ARBA00023136"/>
    </source>
</evidence>
<comment type="subcellular location">
    <subcellularLocation>
        <location evidence="1">Golgi apparatus membrane</location>
        <topology evidence="1">Single-pass membrane protein</topology>
    </subcellularLocation>
</comment>
<accession>A0A9P0YZZ7</accession>
<evidence type="ECO:0000256" key="5">
    <source>
        <dbReference type="SAM" id="Phobius"/>
    </source>
</evidence>
<keyword evidence="3 5" id="KW-1133">Transmembrane helix</keyword>
<evidence type="ECO:0008006" key="8">
    <source>
        <dbReference type="Google" id="ProtNLM"/>
    </source>
</evidence>
<sequence length="315" mass="34556">MKTGTKLIVLHPSLQKQGLSVLPSASHRILVLVFVAFFGFAFALTLFSGRDAVPGAGTDSSVASRSQLPQPVIDALLHYATMNTTSVASRMSPAEVGAVAAALRRCGNSCNFLVFGLTHETILWHSLNHGGRTVVVDESAYMVSKFEEKHPGIEAYDVQFTTKVSEFQNLLKHAEEEANKDCRAVQNLLFSDCKLAINDLPNHIYDVAWDIILVDGPRGYLPSSPGRMSAIFTAGVLARSKRGGTAKTQVFVHEIYREVERVSSERFLCRNNMINSLEHLGHFGVGKLEEKEYRFCSNSKSESSSSSSRPSMADN</sequence>
<feature type="transmembrane region" description="Helical" evidence="5">
    <location>
        <begin position="29"/>
        <end position="47"/>
    </location>
</feature>
<keyword evidence="2 5" id="KW-0812">Transmembrane</keyword>
<dbReference type="InterPro" id="IPR006514">
    <property type="entry name" value="IRX15/GXM/AGM"/>
</dbReference>
<organism evidence="6 7">
    <name type="scientific">Cuscuta europaea</name>
    <name type="common">European dodder</name>
    <dbReference type="NCBI Taxonomy" id="41803"/>
    <lineage>
        <taxon>Eukaryota</taxon>
        <taxon>Viridiplantae</taxon>
        <taxon>Streptophyta</taxon>
        <taxon>Embryophyta</taxon>
        <taxon>Tracheophyta</taxon>
        <taxon>Spermatophyta</taxon>
        <taxon>Magnoliopsida</taxon>
        <taxon>eudicotyledons</taxon>
        <taxon>Gunneridae</taxon>
        <taxon>Pentapetalae</taxon>
        <taxon>asterids</taxon>
        <taxon>lamiids</taxon>
        <taxon>Solanales</taxon>
        <taxon>Convolvulaceae</taxon>
        <taxon>Cuscuteae</taxon>
        <taxon>Cuscuta</taxon>
        <taxon>Cuscuta subgen. Cuscuta</taxon>
    </lineage>
</organism>
<evidence type="ECO:0000313" key="7">
    <source>
        <dbReference type="Proteomes" id="UP001152484"/>
    </source>
</evidence>